<feature type="domain" description="ABC transporter" evidence="5">
    <location>
        <begin position="3"/>
        <end position="236"/>
    </location>
</feature>
<dbReference type="InterPro" id="IPR003593">
    <property type="entry name" value="AAA+_ATPase"/>
</dbReference>
<keyword evidence="7" id="KW-1185">Reference proteome</keyword>
<name>A0A1L8CV37_9THEO</name>
<evidence type="ECO:0000313" key="7">
    <source>
        <dbReference type="Proteomes" id="UP000187485"/>
    </source>
</evidence>
<dbReference type="EMBL" id="BDJK01000019">
    <property type="protein sequence ID" value="GAV22786.1"/>
    <property type="molecule type" value="Genomic_DNA"/>
</dbReference>
<keyword evidence="4" id="KW-1278">Translocase</keyword>
<dbReference type="Pfam" id="PF00005">
    <property type="entry name" value="ABC_tran"/>
    <property type="match status" value="1"/>
</dbReference>
<evidence type="ECO:0000256" key="4">
    <source>
        <dbReference type="ARBA" id="ARBA00022967"/>
    </source>
</evidence>
<dbReference type="CDD" id="cd03214">
    <property type="entry name" value="ABC_Iron-Siderophores_B12_Hemin"/>
    <property type="match status" value="1"/>
</dbReference>
<dbReference type="GO" id="GO:0016887">
    <property type="term" value="F:ATP hydrolysis activity"/>
    <property type="evidence" value="ECO:0007669"/>
    <property type="project" value="InterPro"/>
</dbReference>
<dbReference type="SUPFAM" id="SSF52540">
    <property type="entry name" value="P-loop containing nucleoside triphosphate hydrolases"/>
    <property type="match status" value="1"/>
</dbReference>
<dbReference type="PANTHER" id="PTHR42794">
    <property type="entry name" value="HEMIN IMPORT ATP-BINDING PROTEIN HMUV"/>
    <property type="match status" value="1"/>
</dbReference>
<dbReference type="GO" id="GO:0005524">
    <property type="term" value="F:ATP binding"/>
    <property type="evidence" value="ECO:0007669"/>
    <property type="project" value="UniProtKB-KW"/>
</dbReference>
<dbReference type="InterPro" id="IPR003439">
    <property type="entry name" value="ABC_transporter-like_ATP-bd"/>
</dbReference>
<protein>
    <submittedName>
        <fullName evidence="6">Iron ABC transporter ATP-binding protein</fullName>
    </submittedName>
</protein>
<evidence type="ECO:0000313" key="6">
    <source>
        <dbReference type="EMBL" id="GAV22786.1"/>
    </source>
</evidence>
<dbReference type="PROSITE" id="PS00211">
    <property type="entry name" value="ABC_TRANSPORTER_1"/>
    <property type="match status" value="1"/>
</dbReference>
<evidence type="ECO:0000256" key="1">
    <source>
        <dbReference type="ARBA" id="ARBA00022448"/>
    </source>
</evidence>
<evidence type="ECO:0000256" key="3">
    <source>
        <dbReference type="ARBA" id="ARBA00022840"/>
    </source>
</evidence>
<gene>
    <name evidence="6" type="ORF">cpu_12960</name>
</gene>
<dbReference type="Proteomes" id="UP000187485">
    <property type="component" value="Unassembled WGS sequence"/>
</dbReference>
<comment type="caution">
    <text evidence="6">The sequence shown here is derived from an EMBL/GenBank/DDBJ whole genome shotgun (WGS) entry which is preliminary data.</text>
</comment>
<dbReference type="PANTHER" id="PTHR42794:SF1">
    <property type="entry name" value="HEMIN IMPORT ATP-BINDING PROTEIN HMUV"/>
    <property type="match status" value="1"/>
</dbReference>
<dbReference type="OrthoDB" id="9799337at2"/>
<proteinExistence type="predicted"/>
<dbReference type="SMART" id="SM00382">
    <property type="entry name" value="AAA"/>
    <property type="match status" value="1"/>
</dbReference>
<dbReference type="RefSeq" id="WP_075859247.1">
    <property type="nucleotide sequence ID" value="NZ_BDJK01000019.1"/>
</dbReference>
<dbReference type="FunFam" id="3.40.50.300:FF:000134">
    <property type="entry name" value="Iron-enterobactin ABC transporter ATP-binding protein"/>
    <property type="match status" value="1"/>
</dbReference>
<keyword evidence="1" id="KW-0813">Transport</keyword>
<dbReference type="PROSITE" id="PS50893">
    <property type="entry name" value="ABC_TRANSPORTER_2"/>
    <property type="match status" value="1"/>
</dbReference>
<evidence type="ECO:0000256" key="2">
    <source>
        <dbReference type="ARBA" id="ARBA00022741"/>
    </source>
</evidence>
<dbReference type="InterPro" id="IPR027417">
    <property type="entry name" value="P-loop_NTPase"/>
</dbReference>
<keyword evidence="2" id="KW-0547">Nucleotide-binding</keyword>
<accession>A0A1L8CV37</accession>
<dbReference type="InterPro" id="IPR017871">
    <property type="entry name" value="ABC_transporter-like_CS"/>
</dbReference>
<dbReference type="Gene3D" id="3.40.50.300">
    <property type="entry name" value="P-loop containing nucleotide triphosphate hydrolases"/>
    <property type="match status" value="1"/>
</dbReference>
<keyword evidence="3 6" id="KW-0067">ATP-binding</keyword>
<dbReference type="STRING" id="870242.cpu_12960"/>
<sequence length="257" mass="28977">MLLEVAGVSFNYPSKAVLNNVSFKVAEGEILAILGNNGAGKSTLLKCLSRNLKIKKGAVYLEGQEIFRTNLRWFAGKVGYMAQRQEVSRLTVFDAVLVGRRPHIRLEATQKDLEVVEEVLKILEMEEFALRFLDELSGGELQKVAVARLLAQEPKLLLLDEPTSNLDLRHQYEILKLLKKFARERKMTIIAILHDLNQALRFADKFLLIKDGEIVAFGDEKVLSTENIYQVYGIKAIVYKINNVPVVIPQELLIDAG</sequence>
<dbReference type="AlphaFoldDB" id="A0A1L8CV37"/>
<evidence type="ECO:0000259" key="5">
    <source>
        <dbReference type="PROSITE" id="PS50893"/>
    </source>
</evidence>
<reference evidence="7" key="1">
    <citation type="submission" date="2016-12" db="EMBL/GenBank/DDBJ databases">
        <title>Draft Genome Sequences od Carboxydothermus pertinax and islandicus, Hydrogenogenic Carboxydotrophic Bacteria.</title>
        <authorList>
            <person name="Fukuyama Y."/>
            <person name="Ohmae K."/>
            <person name="Yoneda Y."/>
            <person name="Yoshida T."/>
            <person name="Sako Y."/>
        </authorList>
    </citation>
    <scope>NUCLEOTIDE SEQUENCE [LARGE SCALE GENOMIC DNA]</scope>
    <source>
        <strain evidence="7">Ug1</strain>
    </source>
</reference>
<organism evidence="6 7">
    <name type="scientific">Carboxydothermus pertinax</name>
    <dbReference type="NCBI Taxonomy" id="870242"/>
    <lineage>
        <taxon>Bacteria</taxon>
        <taxon>Bacillati</taxon>
        <taxon>Bacillota</taxon>
        <taxon>Clostridia</taxon>
        <taxon>Thermoanaerobacterales</taxon>
        <taxon>Thermoanaerobacteraceae</taxon>
        <taxon>Carboxydothermus</taxon>
    </lineage>
</organism>